<dbReference type="GO" id="GO:0016787">
    <property type="term" value="F:hydrolase activity"/>
    <property type="evidence" value="ECO:0007669"/>
    <property type="project" value="UniProtKB-KW"/>
</dbReference>
<sequence length="297" mass="32784">MNAKLLSILVLPALFLCHSVAAQKLIRDVPYMKGGHKRHVLDIYTPEKAGQVLQPRGMPVMFWIHGGGWVVGDKSDVALKPKVLTERGFVFVSTNYRLLPEVKMETLIGDVAKSVGWVYQNIANHGGDPRRIFVGGHSAGAQLAALICTDDRWIKKEGVPFGVLKGCVPVDGDTYDIPKIINTAEHRQVLYGGKMYTFGHRQKFGNDPKKHVDFSAVTHVAKGKGIPPFLLLYFPGNPNTRVQARRLQSVLQAAGIPARAYGKGDSNHSRLNNDLGKPDDPATSELYKFLDPLIDKR</sequence>
<dbReference type="SUPFAM" id="SSF53474">
    <property type="entry name" value="alpha/beta-Hydrolases"/>
    <property type="match status" value="1"/>
</dbReference>
<evidence type="ECO:0000256" key="1">
    <source>
        <dbReference type="ARBA" id="ARBA00022801"/>
    </source>
</evidence>
<proteinExistence type="predicted"/>
<name>A0A381XDG7_9ZZZZ</name>
<dbReference type="AlphaFoldDB" id="A0A381XDG7"/>
<organism evidence="3">
    <name type="scientific">marine metagenome</name>
    <dbReference type="NCBI Taxonomy" id="408172"/>
    <lineage>
        <taxon>unclassified sequences</taxon>
        <taxon>metagenomes</taxon>
        <taxon>ecological metagenomes</taxon>
    </lineage>
</organism>
<dbReference type="PANTHER" id="PTHR48081">
    <property type="entry name" value="AB HYDROLASE SUPERFAMILY PROTEIN C4A8.06C"/>
    <property type="match status" value="1"/>
</dbReference>
<protein>
    <recommendedName>
        <fullName evidence="2">BD-FAE-like domain-containing protein</fullName>
    </recommendedName>
</protein>
<dbReference type="InterPro" id="IPR049492">
    <property type="entry name" value="BD-FAE-like_dom"/>
</dbReference>
<feature type="domain" description="BD-FAE-like" evidence="2">
    <location>
        <begin position="41"/>
        <end position="150"/>
    </location>
</feature>
<accession>A0A381XDG7</accession>
<dbReference type="Gene3D" id="3.40.50.1820">
    <property type="entry name" value="alpha/beta hydrolase"/>
    <property type="match status" value="1"/>
</dbReference>
<dbReference type="EMBL" id="UINC01014743">
    <property type="protein sequence ID" value="SVA62660.1"/>
    <property type="molecule type" value="Genomic_DNA"/>
</dbReference>
<dbReference type="PANTHER" id="PTHR48081:SF33">
    <property type="entry name" value="KYNURENINE FORMAMIDASE"/>
    <property type="match status" value="1"/>
</dbReference>
<evidence type="ECO:0000313" key="3">
    <source>
        <dbReference type="EMBL" id="SVA62660.1"/>
    </source>
</evidence>
<dbReference type="Pfam" id="PF20434">
    <property type="entry name" value="BD-FAE"/>
    <property type="match status" value="1"/>
</dbReference>
<dbReference type="InterPro" id="IPR029058">
    <property type="entry name" value="AB_hydrolase_fold"/>
</dbReference>
<reference evidence="3" key="1">
    <citation type="submission" date="2018-05" db="EMBL/GenBank/DDBJ databases">
        <authorList>
            <person name="Lanie J.A."/>
            <person name="Ng W.-L."/>
            <person name="Kazmierczak K.M."/>
            <person name="Andrzejewski T.M."/>
            <person name="Davidsen T.M."/>
            <person name="Wayne K.J."/>
            <person name="Tettelin H."/>
            <person name="Glass J.I."/>
            <person name="Rusch D."/>
            <person name="Podicherti R."/>
            <person name="Tsui H.-C.T."/>
            <person name="Winkler M.E."/>
        </authorList>
    </citation>
    <scope>NUCLEOTIDE SEQUENCE</scope>
</reference>
<dbReference type="InterPro" id="IPR050300">
    <property type="entry name" value="GDXG_lipolytic_enzyme"/>
</dbReference>
<keyword evidence="1" id="KW-0378">Hydrolase</keyword>
<gene>
    <name evidence="3" type="ORF">METZ01_LOCUS115514</name>
</gene>
<evidence type="ECO:0000259" key="2">
    <source>
        <dbReference type="Pfam" id="PF20434"/>
    </source>
</evidence>